<evidence type="ECO:0000313" key="3">
    <source>
        <dbReference type="Proteomes" id="UP000784294"/>
    </source>
</evidence>
<gene>
    <name evidence="2" type="ORF">PXEA_LOCUS24982</name>
</gene>
<accession>A0A448X9E8</accession>
<dbReference type="EMBL" id="CAAALY010123679">
    <property type="protein sequence ID" value="VEL31542.1"/>
    <property type="molecule type" value="Genomic_DNA"/>
</dbReference>
<protein>
    <submittedName>
        <fullName evidence="2">Uncharacterized protein</fullName>
    </submittedName>
</protein>
<evidence type="ECO:0000313" key="2">
    <source>
        <dbReference type="EMBL" id="VEL31542.1"/>
    </source>
</evidence>
<name>A0A448X9E8_9PLAT</name>
<organism evidence="2 3">
    <name type="scientific">Protopolystoma xenopodis</name>
    <dbReference type="NCBI Taxonomy" id="117903"/>
    <lineage>
        <taxon>Eukaryota</taxon>
        <taxon>Metazoa</taxon>
        <taxon>Spiralia</taxon>
        <taxon>Lophotrochozoa</taxon>
        <taxon>Platyhelminthes</taxon>
        <taxon>Monogenea</taxon>
        <taxon>Polyopisthocotylea</taxon>
        <taxon>Polystomatidea</taxon>
        <taxon>Polystomatidae</taxon>
        <taxon>Protopolystoma</taxon>
    </lineage>
</organism>
<feature type="region of interest" description="Disordered" evidence="1">
    <location>
        <begin position="1"/>
        <end position="29"/>
    </location>
</feature>
<feature type="region of interest" description="Disordered" evidence="1">
    <location>
        <begin position="52"/>
        <end position="71"/>
    </location>
</feature>
<dbReference type="AlphaFoldDB" id="A0A448X9E8"/>
<proteinExistence type="predicted"/>
<keyword evidence="3" id="KW-1185">Reference proteome</keyword>
<reference evidence="2" key="1">
    <citation type="submission" date="2018-11" db="EMBL/GenBank/DDBJ databases">
        <authorList>
            <consortium name="Pathogen Informatics"/>
        </authorList>
    </citation>
    <scope>NUCLEOTIDE SEQUENCE</scope>
</reference>
<comment type="caution">
    <text evidence="2">The sequence shown here is derived from an EMBL/GenBank/DDBJ whole genome shotgun (WGS) entry which is preliminary data.</text>
</comment>
<sequence>MAAERGNRLATTQTGGGNKRQSAAAGWRLFPSPMLPPTYPLAGMLLGSTFDTRHYGGKEEETPGVREDGEAAKDQIQISLRGPGGIISSCLS</sequence>
<dbReference type="Proteomes" id="UP000784294">
    <property type="component" value="Unassembled WGS sequence"/>
</dbReference>
<evidence type="ECO:0000256" key="1">
    <source>
        <dbReference type="SAM" id="MobiDB-lite"/>
    </source>
</evidence>